<dbReference type="RefSeq" id="WP_090395670.1">
    <property type="nucleotide sequence ID" value="NZ_FNEN01000001.1"/>
</dbReference>
<name>A0A1G8JEI2_9BACI</name>
<gene>
    <name evidence="2" type="ORF">SAMN04488123_101188</name>
</gene>
<accession>A0A1G8JEI2</accession>
<reference evidence="2 3" key="1">
    <citation type="submission" date="2016-10" db="EMBL/GenBank/DDBJ databases">
        <authorList>
            <person name="de Groot N.N."/>
        </authorList>
    </citation>
    <scope>NUCLEOTIDE SEQUENCE [LARGE SCALE GENOMIC DNA]</scope>
    <source>
        <strain evidence="2 3">DSM 21771</strain>
    </source>
</reference>
<keyword evidence="1" id="KW-0472">Membrane</keyword>
<evidence type="ECO:0000313" key="3">
    <source>
        <dbReference type="Proteomes" id="UP000198853"/>
    </source>
</evidence>
<sequence length="81" mass="9031">MDYIIFVAGATCFGIGFVVLLLFLYLKKSLLFPFIFMGLGIVLCFVGLMTAQPLTGDSVTLSYLQKNEWIHAGSILNYEKD</sequence>
<dbReference type="AlphaFoldDB" id="A0A1G8JEI2"/>
<evidence type="ECO:0000313" key="2">
    <source>
        <dbReference type="EMBL" id="SDI29606.1"/>
    </source>
</evidence>
<organism evidence="2 3">
    <name type="scientific">Natribacillus halophilus</name>
    <dbReference type="NCBI Taxonomy" id="549003"/>
    <lineage>
        <taxon>Bacteria</taxon>
        <taxon>Bacillati</taxon>
        <taxon>Bacillota</taxon>
        <taxon>Bacilli</taxon>
        <taxon>Bacillales</taxon>
        <taxon>Bacillaceae</taxon>
        <taxon>Natribacillus</taxon>
    </lineage>
</organism>
<feature type="transmembrane region" description="Helical" evidence="1">
    <location>
        <begin position="6"/>
        <end position="26"/>
    </location>
</feature>
<dbReference type="EMBL" id="FNEN01000001">
    <property type="protein sequence ID" value="SDI29606.1"/>
    <property type="molecule type" value="Genomic_DNA"/>
</dbReference>
<keyword evidence="1" id="KW-1133">Transmembrane helix</keyword>
<feature type="transmembrane region" description="Helical" evidence="1">
    <location>
        <begin position="31"/>
        <end position="51"/>
    </location>
</feature>
<protein>
    <submittedName>
        <fullName evidence="2">Uncharacterized protein</fullName>
    </submittedName>
</protein>
<dbReference type="OrthoDB" id="2974161at2"/>
<proteinExistence type="predicted"/>
<keyword evidence="3" id="KW-1185">Reference proteome</keyword>
<dbReference type="Proteomes" id="UP000198853">
    <property type="component" value="Unassembled WGS sequence"/>
</dbReference>
<keyword evidence="1" id="KW-0812">Transmembrane</keyword>
<evidence type="ECO:0000256" key="1">
    <source>
        <dbReference type="SAM" id="Phobius"/>
    </source>
</evidence>